<accession>A0A026W282</accession>
<dbReference type="EMBL" id="KK107473">
    <property type="protein sequence ID" value="EZA50187.1"/>
    <property type="molecule type" value="Genomic_DNA"/>
</dbReference>
<evidence type="ECO:0000313" key="1">
    <source>
        <dbReference type="EMBL" id="EZA50187.1"/>
    </source>
</evidence>
<reference evidence="1 2" key="1">
    <citation type="journal article" date="2014" name="Curr. Biol.">
        <title>The genome of the clonal raider ant Cerapachys biroi.</title>
        <authorList>
            <person name="Oxley P.R."/>
            <person name="Ji L."/>
            <person name="Fetter-Pruneda I."/>
            <person name="McKenzie S.K."/>
            <person name="Li C."/>
            <person name="Hu H."/>
            <person name="Zhang G."/>
            <person name="Kronauer D.J."/>
        </authorList>
    </citation>
    <scope>NUCLEOTIDE SEQUENCE [LARGE SCALE GENOMIC DNA]</scope>
</reference>
<dbReference type="InterPro" id="IPR036397">
    <property type="entry name" value="RNaseH_sf"/>
</dbReference>
<proteinExistence type="predicted"/>
<dbReference type="Proteomes" id="UP000053097">
    <property type="component" value="Unassembled WGS sequence"/>
</dbReference>
<dbReference type="STRING" id="2015173.A0A026W282"/>
<dbReference type="Gene3D" id="3.30.420.10">
    <property type="entry name" value="Ribonuclease H-like superfamily/Ribonuclease H"/>
    <property type="match status" value="1"/>
</dbReference>
<dbReference type="PANTHER" id="PTHR47326:SF1">
    <property type="entry name" value="HTH PSQ-TYPE DOMAIN-CONTAINING PROTEIN"/>
    <property type="match status" value="1"/>
</dbReference>
<name>A0A026W282_OOCBI</name>
<dbReference type="PANTHER" id="PTHR47326">
    <property type="entry name" value="TRANSPOSABLE ELEMENT TC3 TRANSPOSASE-LIKE PROTEIN"/>
    <property type="match status" value="1"/>
</dbReference>
<dbReference type="GO" id="GO:0003676">
    <property type="term" value="F:nucleic acid binding"/>
    <property type="evidence" value="ECO:0007669"/>
    <property type="project" value="InterPro"/>
</dbReference>
<organism evidence="1 2">
    <name type="scientific">Ooceraea biroi</name>
    <name type="common">Clonal raider ant</name>
    <name type="synonym">Cerapachys biroi</name>
    <dbReference type="NCBI Taxonomy" id="2015173"/>
    <lineage>
        <taxon>Eukaryota</taxon>
        <taxon>Metazoa</taxon>
        <taxon>Ecdysozoa</taxon>
        <taxon>Arthropoda</taxon>
        <taxon>Hexapoda</taxon>
        <taxon>Insecta</taxon>
        <taxon>Pterygota</taxon>
        <taxon>Neoptera</taxon>
        <taxon>Endopterygota</taxon>
        <taxon>Hymenoptera</taxon>
        <taxon>Apocrita</taxon>
        <taxon>Aculeata</taxon>
        <taxon>Formicoidea</taxon>
        <taxon>Formicidae</taxon>
        <taxon>Dorylinae</taxon>
        <taxon>Ooceraea</taxon>
    </lineage>
</organism>
<keyword evidence="2" id="KW-1185">Reference proteome</keyword>
<gene>
    <name evidence="1" type="ORF">X777_11515</name>
</gene>
<sequence>MWIQLDGASPYYEIIVRDYLDQEYNDRWIGRRGPVAWPPRFPDMTPPDFFLWGYIKNVVYEYAPTIRENMIERIRGACSNIPRAVLLKTVRHFQDRLALCIRANGDNFEQFLR</sequence>
<evidence type="ECO:0000313" key="2">
    <source>
        <dbReference type="Proteomes" id="UP000053097"/>
    </source>
</evidence>
<dbReference type="OMA" id="NMIERIR"/>
<evidence type="ECO:0008006" key="3">
    <source>
        <dbReference type="Google" id="ProtNLM"/>
    </source>
</evidence>
<protein>
    <recommendedName>
        <fullName evidence="3">Transposable element Tc3 transposase</fullName>
    </recommendedName>
</protein>
<dbReference type="AlphaFoldDB" id="A0A026W282"/>